<keyword evidence="2 4" id="KW-0479">Metal-binding</keyword>
<organism evidence="6 7">
    <name type="scientific">Nitrospirillum amazonense</name>
    <dbReference type="NCBI Taxonomy" id="28077"/>
    <lineage>
        <taxon>Bacteria</taxon>
        <taxon>Pseudomonadati</taxon>
        <taxon>Pseudomonadota</taxon>
        <taxon>Alphaproteobacteria</taxon>
        <taxon>Rhodospirillales</taxon>
        <taxon>Azospirillaceae</taxon>
        <taxon>Nitrospirillum</taxon>
    </lineage>
</organism>
<reference evidence="6 7" key="1">
    <citation type="submission" date="2019-06" db="EMBL/GenBank/DDBJ databases">
        <title>Genomic Encyclopedia of Type Strains, Phase IV (KMG-V): Genome sequencing to study the core and pangenomes of soil and plant-associated prokaryotes.</title>
        <authorList>
            <person name="Whitman W."/>
        </authorList>
    </citation>
    <scope>NUCLEOTIDE SEQUENCE [LARGE SCALE GENOMIC DNA]</scope>
    <source>
        <strain evidence="6 7">BR 11865</strain>
    </source>
</reference>
<evidence type="ECO:0000256" key="4">
    <source>
        <dbReference type="PROSITE-ProRule" id="PRU00433"/>
    </source>
</evidence>
<protein>
    <recommendedName>
        <fullName evidence="5">Cytochrome c domain-containing protein</fullName>
    </recommendedName>
</protein>
<gene>
    <name evidence="6" type="ORF">FBZ88_113144</name>
</gene>
<dbReference type="InterPro" id="IPR009056">
    <property type="entry name" value="Cyt_c-like_dom"/>
</dbReference>
<evidence type="ECO:0000256" key="2">
    <source>
        <dbReference type="ARBA" id="ARBA00022723"/>
    </source>
</evidence>
<feature type="domain" description="Cytochrome c" evidence="5">
    <location>
        <begin position="373"/>
        <end position="494"/>
    </location>
</feature>
<dbReference type="GO" id="GO:0004130">
    <property type="term" value="F:cytochrome-c peroxidase activity"/>
    <property type="evidence" value="ECO:0007669"/>
    <property type="project" value="TreeGrafter"/>
</dbReference>
<feature type="domain" description="Cytochrome c" evidence="5">
    <location>
        <begin position="132"/>
        <end position="215"/>
    </location>
</feature>
<dbReference type="InterPro" id="IPR051395">
    <property type="entry name" value="Cytochrome_c_Peroxidase/MauG"/>
</dbReference>
<dbReference type="Proteomes" id="UP000316545">
    <property type="component" value="Unassembled WGS sequence"/>
</dbReference>
<dbReference type="AlphaFoldDB" id="A0A560FR13"/>
<evidence type="ECO:0000313" key="6">
    <source>
        <dbReference type="EMBL" id="TWB23970.1"/>
    </source>
</evidence>
<dbReference type="GO" id="GO:0046872">
    <property type="term" value="F:metal ion binding"/>
    <property type="evidence" value="ECO:0007669"/>
    <property type="project" value="UniProtKB-KW"/>
</dbReference>
<name>A0A560FR13_9PROT</name>
<accession>A0A560FR13</accession>
<dbReference type="InterPro" id="IPR036909">
    <property type="entry name" value="Cyt_c-like_dom_sf"/>
</dbReference>
<evidence type="ECO:0000259" key="5">
    <source>
        <dbReference type="PROSITE" id="PS51007"/>
    </source>
</evidence>
<dbReference type="NCBIfam" id="NF040606">
    <property type="entry name" value="CytoC_perox"/>
    <property type="match status" value="1"/>
</dbReference>
<dbReference type="InterPro" id="IPR047758">
    <property type="entry name" value="CytoC_perox"/>
</dbReference>
<dbReference type="PANTHER" id="PTHR30600:SF9">
    <property type="entry name" value="BLR7738 PROTEIN"/>
    <property type="match status" value="1"/>
</dbReference>
<proteinExistence type="predicted"/>
<keyword evidence="1 4" id="KW-0349">Heme</keyword>
<evidence type="ECO:0000256" key="1">
    <source>
        <dbReference type="ARBA" id="ARBA00022617"/>
    </source>
</evidence>
<evidence type="ECO:0000256" key="3">
    <source>
        <dbReference type="ARBA" id="ARBA00023004"/>
    </source>
</evidence>
<dbReference type="GO" id="GO:0020037">
    <property type="term" value="F:heme binding"/>
    <property type="evidence" value="ECO:0007669"/>
    <property type="project" value="InterPro"/>
</dbReference>
<dbReference type="GO" id="GO:0009055">
    <property type="term" value="F:electron transfer activity"/>
    <property type="evidence" value="ECO:0007669"/>
    <property type="project" value="InterPro"/>
</dbReference>
<dbReference type="Pfam" id="PF21419">
    <property type="entry name" value="RoxA-like_Cyt-c"/>
    <property type="match status" value="1"/>
</dbReference>
<dbReference type="PROSITE" id="PS51007">
    <property type="entry name" value="CYTC"/>
    <property type="match status" value="2"/>
</dbReference>
<dbReference type="PANTHER" id="PTHR30600">
    <property type="entry name" value="CYTOCHROME C PEROXIDASE-RELATED"/>
    <property type="match status" value="1"/>
</dbReference>
<comment type="caution">
    <text evidence="6">The sequence shown here is derived from an EMBL/GenBank/DDBJ whole genome shotgun (WGS) entry which is preliminary data.</text>
</comment>
<dbReference type="EMBL" id="VITO01000013">
    <property type="protein sequence ID" value="TWB23970.1"/>
    <property type="molecule type" value="Genomic_DNA"/>
</dbReference>
<dbReference type="Gene3D" id="1.10.760.10">
    <property type="entry name" value="Cytochrome c-like domain"/>
    <property type="match status" value="1"/>
</dbReference>
<dbReference type="SUPFAM" id="SSF46626">
    <property type="entry name" value="Cytochrome c"/>
    <property type="match status" value="2"/>
</dbReference>
<keyword evidence="7" id="KW-1185">Reference proteome</keyword>
<evidence type="ECO:0000313" key="7">
    <source>
        <dbReference type="Proteomes" id="UP000316545"/>
    </source>
</evidence>
<keyword evidence="3 4" id="KW-0408">Iron</keyword>
<sequence>MGDQSATTAMGEGAMRVFSMRRRMAAALAGLGLLAYSHAGAPPARAATPAPFPTAQAPEVVRLLDQNWPQSVRQGFYTTSQGSQLMPYSWFKALERPASTELFFADRLARFNYLPNDVSAQNPEGLPVGFALDRGTGPTSIGMTCAACHTGQITYKGTALRVDGGPADADFQGFLVELSAALADTVSDPAKFNRFAARVGGDKAALKASLAAFSTAWGGFFSAALDGQAWGPARLDAFSMIFNRLTGLDFRVPSNVLPAHAPVSYPFLWNAHQQDAVQWNLSAPNGNYIKALARNTGEVLGVFGALNVCVAGKDLAGQSCPGDRRRFASRLFPHIPFYDTSISVPGLMKLEWAITQLAPPAWPSTVFGAIDAGKAEQGRQLFNEVCADCHHMTKAALSQDVWPVMDQRPTDTDPTTYRNALRWAKTGPLQGTRALLFGDGGSVSVGDMPADAQAVSVLTNGVIGSVVDGLLNQKGGTLNHDDYANLGLTPLSLIKLAIDQKTGSVNDVEQAMGPAFRAVPPAGPPAHKTSCVTSDGAAGDQTPPVYEARPLFGIWATAPYLHNGSVPTLWGVLKSSARPEAFAVGSREFDPVQVGYVSAVGTPGTAQTWVYDTTLPGNCNRGHDDYRRADGSPLTDDQLWAILEFLKMLTTKDQLWTSVY</sequence>